<dbReference type="Pfam" id="PF12724">
    <property type="entry name" value="Flavodoxin_5"/>
    <property type="match status" value="1"/>
</dbReference>
<dbReference type="PROSITE" id="PS50902">
    <property type="entry name" value="FLAVODOXIN_LIKE"/>
    <property type="match status" value="1"/>
</dbReference>
<gene>
    <name evidence="2" type="ORF">IDM48_06700</name>
</gene>
<proteinExistence type="predicted"/>
<reference evidence="2 3" key="1">
    <citation type="submission" date="2020-09" db="EMBL/GenBank/DDBJ databases">
        <title>Investigation of environmental microbe.</title>
        <authorList>
            <person name="Ou Y."/>
            <person name="Kang Q."/>
        </authorList>
    </citation>
    <scope>NUCLEOTIDE SEQUENCE [LARGE SCALE GENOMIC DNA]</scope>
    <source>
        <strain evidence="2 3">KJZ-9</strain>
    </source>
</reference>
<feature type="domain" description="Flavodoxin-like" evidence="1">
    <location>
        <begin position="6"/>
        <end position="192"/>
    </location>
</feature>
<dbReference type="Proteomes" id="UP000516421">
    <property type="component" value="Chromosome"/>
</dbReference>
<dbReference type="SUPFAM" id="SSF52218">
    <property type="entry name" value="Flavoproteins"/>
    <property type="match status" value="1"/>
</dbReference>
<dbReference type="InterPro" id="IPR029039">
    <property type="entry name" value="Flavoprotein-like_sf"/>
</dbReference>
<keyword evidence="3" id="KW-1185">Reference proteome</keyword>
<dbReference type="AlphaFoldDB" id="A0A7H2BHG5"/>
<evidence type="ECO:0000313" key="3">
    <source>
        <dbReference type="Proteomes" id="UP000516421"/>
    </source>
</evidence>
<sequence length="192" mass="21648">MTSKNVVILYGSNYGFTERYSRWIAEDLRELETQPTVILSPIAEATDELIESADVLIVGASYLGGFLTGAPTLRKRREAMAKVPHRVFFTVCFNGLAVYPREYLDNRVLKSYKEEIAGGRPMFHFRGGLDLSQMTRTHKTVLAGVRTAYKLKPHANEYDKQMVESFDNGGGDYTNREDTKPLVATVAEMLQK</sequence>
<dbReference type="KEGG" id="rama:IDM48_06700"/>
<evidence type="ECO:0000313" key="2">
    <source>
        <dbReference type="EMBL" id="QNV39111.1"/>
    </source>
</evidence>
<dbReference type="InterPro" id="IPR026816">
    <property type="entry name" value="Flavodoxin_dom"/>
</dbReference>
<dbReference type="GO" id="GO:0010181">
    <property type="term" value="F:FMN binding"/>
    <property type="evidence" value="ECO:0007669"/>
    <property type="project" value="InterPro"/>
</dbReference>
<dbReference type="EMBL" id="CP061538">
    <property type="protein sequence ID" value="QNV39111.1"/>
    <property type="molecule type" value="Genomic_DNA"/>
</dbReference>
<evidence type="ECO:0000259" key="1">
    <source>
        <dbReference type="PROSITE" id="PS50902"/>
    </source>
</evidence>
<name>A0A7H2BHG5_9MICC</name>
<protein>
    <submittedName>
        <fullName evidence="2">Flavodoxin</fullName>
    </submittedName>
</protein>
<dbReference type="Gene3D" id="3.40.50.360">
    <property type="match status" value="1"/>
</dbReference>
<accession>A0A7H2BHG5</accession>
<dbReference type="RefSeq" id="WP_190616619.1">
    <property type="nucleotide sequence ID" value="NZ_CP061538.1"/>
</dbReference>
<organism evidence="2 3">
    <name type="scientific">Rothia amarae</name>
    <dbReference type="NCBI Taxonomy" id="169480"/>
    <lineage>
        <taxon>Bacteria</taxon>
        <taxon>Bacillati</taxon>
        <taxon>Actinomycetota</taxon>
        <taxon>Actinomycetes</taxon>
        <taxon>Micrococcales</taxon>
        <taxon>Micrococcaceae</taxon>
        <taxon>Rothia</taxon>
    </lineage>
</organism>
<dbReference type="InterPro" id="IPR008254">
    <property type="entry name" value="Flavodoxin/NO_synth"/>
</dbReference>